<comment type="subcellular location">
    <subcellularLocation>
        <location evidence="2">Nucleus</location>
    </subcellularLocation>
</comment>
<keyword evidence="9" id="KW-0832">Ubl conjugation</keyword>
<dbReference type="SMART" id="SM00355">
    <property type="entry name" value="ZnF_C2H2"/>
    <property type="match status" value="3"/>
</dbReference>
<reference evidence="17" key="2">
    <citation type="submission" date="2025-09" db="UniProtKB">
        <authorList>
            <consortium name="Ensembl"/>
        </authorList>
    </citation>
    <scope>IDENTIFICATION</scope>
</reference>
<keyword evidence="6" id="KW-0677">Repeat</keyword>
<evidence type="ECO:0000256" key="10">
    <source>
        <dbReference type="ARBA" id="ARBA00023015"/>
    </source>
</evidence>
<evidence type="ECO:0000256" key="13">
    <source>
        <dbReference type="ARBA" id="ARBA00023242"/>
    </source>
</evidence>
<dbReference type="FunFam" id="3.30.160.60:FF:000247">
    <property type="entry name" value="Zinc finger protein 236"/>
    <property type="match status" value="1"/>
</dbReference>
<keyword evidence="7 14" id="KW-0863">Zinc-finger</keyword>
<dbReference type="PANTHER" id="PTHR24377">
    <property type="entry name" value="IP01015P-RELATED"/>
    <property type="match status" value="1"/>
</dbReference>
<sequence length="386" mass="44710">YPHRSAGSESEGEEEGAAVCFQKLQPLLYIPAGQMFLYHYLDLNFLIELQFWLRPSCMFAFKQVQSSLWSSLVFFPCFRNIPFVKLGQMEGETSRKRKMPRDTQEGEEEVSAPFPLSPALSPSQHGPWLQDYLGANVVLLGTHWGDCPSLWHRGKSHPFLVLPSPEKELRMEITNDKSPQQNLMQKAVLSGSMAQESNGEEKAWRFPMRRRGCKPSRGCSEEERPTLSQEGGRSSSQGSELVVHEQLQLMREKPHKCLEYGKCFRQSNTLISHQMIRTSSSSSLVIHQHIHTGERPYECPQYQKRFQSSSSSLQHKQIHTKERPFRCPDCGKGFKQNSNLIQHRHIHTGERDRPYECPQCGKRFHTSFSFLQHQRIHTDKRPFRWP</sequence>
<feature type="region of interest" description="Disordered" evidence="15">
    <location>
        <begin position="92"/>
        <end position="116"/>
    </location>
</feature>
<keyword evidence="5" id="KW-0479">Metal-binding</keyword>
<evidence type="ECO:0000313" key="17">
    <source>
        <dbReference type="Ensembl" id="ENSZALP00000014404.1"/>
    </source>
</evidence>
<evidence type="ECO:0000313" key="18">
    <source>
        <dbReference type="Proteomes" id="UP000694413"/>
    </source>
</evidence>
<evidence type="ECO:0000256" key="12">
    <source>
        <dbReference type="ARBA" id="ARBA00023163"/>
    </source>
</evidence>
<name>A0A8D2N0D8_ZONAL</name>
<evidence type="ECO:0000256" key="4">
    <source>
        <dbReference type="ARBA" id="ARBA00022499"/>
    </source>
</evidence>
<evidence type="ECO:0000256" key="9">
    <source>
        <dbReference type="ARBA" id="ARBA00022843"/>
    </source>
</evidence>
<evidence type="ECO:0000256" key="11">
    <source>
        <dbReference type="ARBA" id="ARBA00023125"/>
    </source>
</evidence>
<dbReference type="GO" id="GO:0008270">
    <property type="term" value="F:zinc ion binding"/>
    <property type="evidence" value="ECO:0007669"/>
    <property type="project" value="UniProtKB-KW"/>
</dbReference>
<keyword evidence="11" id="KW-0238">DNA-binding</keyword>
<dbReference type="FunFam" id="3.30.160.60:FF:001270">
    <property type="entry name" value="zinc finger protein 583 isoform X1"/>
    <property type="match status" value="1"/>
</dbReference>
<protein>
    <recommendedName>
        <fullName evidence="16">C2H2-type domain-containing protein</fullName>
    </recommendedName>
</protein>
<feature type="domain" description="C2H2-type" evidence="16">
    <location>
        <begin position="255"/>
        <end position="296"/>
    </location>
</feature>
<organism evidence="17 18">
    <name type="scientific">Zonotrichia albicollis</name>
    <name type="common">White-throated sparrow</name>
    <name type="synonym">Fringilla albicollis</name>
    <dbReference type="NCBI Taxonomy" id="44394"/>
    <lineage>
        <taxon>Eukaryota</taxon>
        <taxon>Metazoa</taxon>
        <taxon>Chordata</taxon>
        <taxon>Craniata</taxon>
        <taxon>Vertebrata</taxon>
        <taxon>Euteleostomi</taxon>
        <taxon>Archelosauria</taxon>
        <taxon>Archosauria</taxon>
        <taxon>Dinosauria</taxon>
        <taxon>Saurischia</taxon>
        <taxon>Theropoda</taxon>
        <taxon>Coelurosauria</taxon>
        <taxon>Aves</taxon>
        <taxon>Neognathae</taxon>
        <taxon>Neoaves</taxon>
        <taxon>Telluraves</taxon>
        <taxon>Australaves</taxon>
        <taxon>Passeriformes</taxon>
        <taxon>Passerellidae</taxon>
        <taxon>Zonotrichia</taxon>
    </lineage>
</organism>
<dbReference type="Proteomes" id="UP000694413">
    <property type="component" value="Unassembled WGS sequence"/>
</dbReference>
<dbReference type="Pfam" id="PF00096">
    <property type="entry name" value="zf-C2H2"/>
    <property type="match status" value="2"/>
</dbReference>
<evidence type="ECO:0000256" key="7">
    <source>
        <dbReference type="ARBA" id="ARBA00022771"/>
    </source>
</evidence>
<evidence type="ECO:0000256" key="15">
    <source>
        <dbReference type="SAM" id="MobiDB-lite"/>
    </source>
</evidence>
<feature type="domain" description="C2H2-type" evidence="16">
    <location>
        <begin position="325"/>
        <end position="352"/>
    </location>
</feature>
<keyword evidence="13" id="KW-0539">Nucleus</keyword>
<keyword evidence="12" id="KW-0804">Transcription</keyword>
<dbReference type="AlphaFoldDB" id="A0A8D2N0D8"/>
<dbReference type="PROSITE" id="PS50157">
    <property type="entry name" value="ZINC_FINGER_C2H2_2"/>
    <property type="match status" value="4"/>
</dbReference>
<dbReference type="SUPFAM" id="SSF57667">
    <property type="entry name" value="beta-beta-alpha zinc fingers"/>
    <property type="match status" value="3"/>
</dbReference>
<feature type="region of interest" description="Disordered" evidence="15">
    <location>
        <begin position="210"/>
        <end position="241"/>
    </location>
</feature>
<proteinExistence type="inferred from homology"/>
<dbReference type="Ensembl" id="ENSZALT00000019545.1">
    <property type="protein sequence ID" value="ENSZALP00000014404.1"/>
    <property type="gene ID" value="ENSZALG00000011954.1"/>
</dbReference>
<evidence type="ECO:0000256" key="5">
    <source>
        <dbReference type="ARBA" id="ARBA00022723"/>
    </source>
</evidence>
<reference evidence="17" key="1">
    <citation type="submission" date="2025-08" db="UniProtKB">
        <authorList>
            <consortium name="Ensembl"/>
        </authorList>
    </citation>
    <scope>IDENTIFICATION</scope>
</reference>
<evidence type="ECO:0000256" key="6">
    <source>
        <dbReference type="ARBA" id="ARBA00022737"/>
    </source>
</evidence>
<dbReference type="InterPro" id="IPR036236">
    <property type="entry name" value="Znf_C2H2_sf"/>
</dbReference>
<keyword evidence="18" id="KW-1185">Reference proteome</keyword>
<dbReference type="FunFam" id="3.30.160.60:FF:000446">
    <property type="entry name" value="Zinc finger protein"/>
    <property type="match status" value="1"/>
</dbReference>
<evidence type="ECO:0000256" key="14">
    <source>
        <dbReference type="PROSITE-ProRule" id="PRU00042"/>
    </source>
</evidence>
<evidence type="ECO:0000256" key="8">
    <source>
        <dbReference type="ARBA" id="ARBA00022833"/>
    </source>
</evidence>
<dbReference type="PROSITE" id="PS00028">
    <property type="entry name" value="ZINC_FINGER_C2H2_1"/>
    <property type="match status" value="2"/>
</dbReference>
<dbReference type="FunFam" id="3.30.160.60:FF:000240">
    <property type="entry name" value="Zinc finger protein 250"/>
    <property type="match status" value="1"/>
</dbReference>
<dbReference type="InterPro" id="IPR013087">
    <property type="entry name" value="Znf_C2H2_type"/>
</dbReference>
<keyword evidence="10" id="KW-0805">Transcription regulation</keyword>
<comment type="similarity">
    <text evidence="3">Belongs to the krueppel C2H2-type zinc-finger protein family.</text>
</comment>
<dbReference type="GO" id="GO:0005634">
    <property type="term" value="C:nucleus"/>
    <property type="evidence" value="ECO:0007669"/>
    <property type="project" value="UniProtKB-SubCell"/>
</dbReference>
<keyword evidence="8" id="KW-0862">Zinc</keyword>
<evidence type="ECO:0000256" key="1">
    <source>
        <dbReference type="ARBA" id="ARBA00003767"/>
    </source>
</evidence>
<evidence type="ECO:0000256" key="2">
    <source>
        <dbReference type="ARBA" id="ARBA00004123"/>
    </source>
</evidence>
<feature type="domain" description="C2H2-type" evidence="16">
    <location>
        <begin position="297"/>
        <end position="324"/>
    </location>
</feature>
<feature type="compositionally biased region" description="Low complexity" evidence="15">
    <location>
        <begin position="228"/>
        <end position="240"/>
    </location>
</feature>
<feature type="domain" description="C2H2-type" evidence="16">
    <location>
        <begin position="355"/>
        <end position="382"/>
    </location>
</feature>
<evidence type="ECO:0000256" key="3">
    <source>
        <dbReference type="ARBA" id="ARBA00006991"/>
    </source>
</evidence>
<dbReference type="Gene3D" id="3.30.160.60">
    <property type="entry name" value="Classic Zinc Finger"/>
    <property type="match status" value="5"/>
</dbReference>
<accession>A0A8D2N0D8</accession>
<dbReference type="InterPro" id="IPR050826">
    <property type="entry name" value="Krueppel_C2H2_ZnFinger"/>
</dbReference>
<dbReference type="GO" id="GO:0003677">
    <property type="term" value="F:DNA binding"/>
    <property type="evidence" value="ECO:0007669"/>
    <property type="project" value="UniProtKB-KW"/>
</dbReference>
<comment type="function">
    <text evidence="1">May be involved in transcriptional regulation.</text>
</comment>
<keyword evidence="4" id="KW-1017">Isopeptide bond</keyword>
<evidence type="ECO:0000259" key="16">
    <source>
        <dbReference type="PROSITE" id="PS50157"/>
    </source>
</evidence>